<keyword evidence="9" id="KW-1185">Reference proteome</keyword>
<evidence type="ECO:0000313" key="9">
    <source>
        <dbReference type="Proteomes" id="UP000295604"/>
    </source>
</evidence>
<dbReference type="GO" id="GO:0071949">
    <property type="term" value="F:FAD binding"/>
    <property type="evidence" value="ECO:0007669"/>
    <property type="project" value="InterPro"/>
</dbReference>
<dbReference type="GO" id="GO:0016491">
    <property type="term" value="F:oxidoreductase activity"/>
    <property type="evidence" value="ECO:0007669"/>
    <property type="project" value="UniProtKB-KW"/>
</dbReference>
<dbReference type="Proteomes" id="UP000295604">
    <property type="component" value="Unassembled WGS sequence"/>
</dbReference>
<proteinExistence type="inferred from homology"/>
<feature type="signal peptide" evidence="6">
    <location>
        <begin position="1"/>
        <end position="21"/>
    </location>
</feature>
<dbReference type="Pfam" id="PF08031">
    <property type="entry name" value="BBE"/>
    <property type="match status" value="1"/>
</dbReference>
<dbReference type="InterPro" id="IPR012951">
    <property type="entry name" value="BBE"/>
</dbReference>
<feature type="domain" description="FAD-binding PCMH-type" evidence="7">
    <location>
        <begin position="121"/>
        <end position="300"/>
    </location>
</feature>
<evidence type="ECO:0000313" key="8">
    <source>
        <dbReference type="EMBL" id="TEA18201.1"/>
    </source>
</evidence>
<evidence type="ECO:0000256" key="5">
    <source>
        <dbReference type="ARBA" id="ARBA00023002"/>
    </source>
</evidence>
<evidence type="ECO:0000259" key="7">
    <source>
        <dbReference type="PROSITE" id="PS51387"/>
    </source>
</evidence>
<dbReference type="SUPFAM" id="SSF56176">
    <property type="entry name" value="FAD-binding/transporter-associated domain-like"/>
    <property type="match status" value="1"/>
</dbReference>
<comment type="caution">
    <text evidence="8">The sequence shown here is derived from an EMBL/GenBank/DDBJ whole genome shotgun (WGS) entry which is preliminary data.</text>
</comment>
<dbReference type="InterPro" id="IPR016169">
    <property type="entry name" value="FAD-bd_PCMH_sub2"/>
</dbReference>
<evidence type="ECO:0000256" key="3">
    <source>
        <dbReference type="ARBA" id="ARBA00022630"/>
    </source>
</evidence>
<comment type="similarity">
    <text evidence="2">Belongs to the oxygen-dependent FAD-linked oxidoreductase family.</text>
</comment>
<dbReference type="InterPro" id="IPR006094">
    <property type="entry name" value="Oxid_FAD_bind_N"/>
</dbReference>
<feature type="chain" id="PRO_5020943554" evidence="6">
    <location>
        <begin position="22"/>
        <end position="606"/>
    </location>
</feature>
<evidence type="ECO:0000256" key="1">
    <source>
        <dbReference type="ARBA" id="ARBA00001974"/>
    </source>
</evidence>
<dbReference type="Pfam" id="PF01565">
    <property type="entry name" value="FAD_binding_4"/>
    <property type="match status" value="1"/>
</dbReference>
<protein>
    <submittedName>
        <fullName evidence="8">FAD-linked oxidoreductase ZEB1</fullName>
    </submittedName>
</protein>
<keyword evidence="3" id="KW-0285">Flavoprotein</keyword>
<dbReference type="InterPro" id="IPR036318">
    <property type="entry name" value="FAD-bd_PCMH-like_sf"/>
</dbReference>
<accession>A0A4R8TJ26</accession>
<evidence type="ECO:0000256" key="6">
    <source>
        <dbReference type="SAM" id="SignalP"/>
    </source>
</evidence>
<evidence type="ECO:0000256" key="4">
    <source>
        <dbReference type="ARBA" id="ARBA00022827"/>
    </source>
</evidence>
<keyword evidence="6" id="KW-0732">Signal</keyword>
<dbReference type="PANTHER" id="PTHR42973:SF39">
    <property type="entry name" value="FAD-BINDING PCMH-TYPE DOMAIN-CONTAINING PROTEIN"/>
    <property type="match status" value="1"/>
</dbReference>
<reference evidence="8 9" key="1">
    <citation type="submission" date="2018-11" db="EMBL/GenBank/DDBJ databases">
        <title>Genome sequence and assembly of Colletotrichum sidae.</title>
        <authorList>
            <person name="Gan P."/>
            <person name="Shirasu K."/>
        </authorList>
    </citation>
    <scope>NUCLEOTIDE SEQUENCE [LARGE SCALE GENOMIC DNA]</scope>
    <source>
        <strain evidence="8 9">CBS 518.97</strain>
    </source>
</reference>
<gene>
    <name evidence="8" type="primary">ZEB1-5</name>
    <name evidence="8" type="ORF">C8034_v011079</name>
</gene>
<comment type="cofactor">
    <cofactor evidence="1">
        <name>FAD</name>
        <dbReference type="ChEBI" id="CHEBI:57692"/>
    </cofactor>
</comment>
<evidence type="ECO:0000256" key="2">
    <source>
        <dbReference type="ARBA" id="ARBA00005466"/>
    </source>
</evidence>
<dbReference type="PANTHER" id="PTHR42973">
    <property type="entry name" value="BINDING OXIDOREDUCTASE, PUTATIVE (AFU_ORTHOLOGUE AFUA_1G17690)-RELATED"/>
    <property type="match status" value="1"/>
</dbReference>
<organism evidence="8 9">
    <name type="scientific">Colletotrichum sidae</name>
    <dbReference type="NCBI Taxonomy" id="1347389"/>
    <lineage>
        <taxon>Eukaryota</taxon>
        <taxon>Fungi</taxon>
        <taxon>Dikarya</taxon>
        <taxon>Ascomycota</taxon>
        <taxon>Pezizomycotina</taxon>
        <taxon>Sordariomycetes</taxon>
        <taxon>Hypocreomycetidae</taxon>
        <taxon>Glomerellales</taxon>
        <taxon>Glomerellaceae</taxon>
        <taxon>Colletotrichum</taxon>
        <taxon>Colletotrichum orbiculare species complex</taxon>
    </lineage>
</organism>
<dbReference type="Gene3D" id="3.40.462.20">
    <property type="match status" value="1"/>
</dbReference>
<keyword evidence="4" id="KW-0274">FAD</keyword>
<keyword evidence="5" id="KW-0560">Oxidoreductase</keyword>
<dbReference type="EMBL" id="QAPF01000070">
    <property type="protein sequence ID" value="TEA18201.1"/>
    <property type="molecule type" value="Genomic_DNA"/>
</dbReference>
<name>A0A4R8TJ26_9PEZI</name>
<dbReference type="InterPro" id="IPR050416">
    <property type="entry name" value="FAD-linked_Oxidoreductase"/>
</dbReference>
<dbReference type="AlphaFoldDB" id="A0A4R8TJ26"/>
<dbReference type="Gene3D" id="3.30.465.10">
    <property type="match status" value="1"/>
</dbReference>
<dbReference type="InterPro" id="IPR016166">
    <property type="entry name" value="FAD-bd_PCMH"/>
</dbReference>
<sequence length="606" mass="63588">MSRQTILSLLSFVSAFGGVASQTCKLNPSDAAWPSDTDWSALNSTIQGALIKTVPVASSCYAGNPFGSSVACDDVEAKWGYSYFHASLPESVGASVFANNSCLPPTASGYTVSQGCEGCEVGALPQYIVNATSEAQIATAMSWASKRNIRIVIRGTGHDLNGRSSGAYSLSIWTHNLNKLEFEPEWRSSDNTTEAALIAGSGNNWGLATRFAAKYGRVVVGGTDESVGLGGHIQGGGHGPLSSTFGLGADQILQVRVVTTTGQILIANDEKNQDLLWAIRGGGAGQYGVVTEYVLKAHPNPGNVVSCSIEIAAAGNSSAANAATWKGLAALFGSIPDLMDAGLTGSAMFMTDSLTNASIVRNATRAVSGSLGFFAYNTTAEKVIELLEPVRDRALAVGGGNGSVSVKIGEASTQPDILTLFEAVNSAPSAAGGSLMTSRLLGRKELSVPISTLASYLEQVSATQDPTGGGLVVIGLQGGTGPRNVPEKMRGSLNPVWRSTYIHMMCYGASVDGNEAPQKALTDGAAWLEETKETIWRKWAPGSGAYMNEGNPYNGNFKEDFYGVNYDRLVEIKRKYDPTQSLFVLSGVGSDAWEYNLNTGKLCTKA</sequence>
<dbReference type="PROSITE" id="PS51387">
    <property type="entry name" value="FAD_PCMH"/>
    <property type="match status" value="1"/>
</dbReference>